<dbReference type="EMBL" id="HAEH01005637">
    <property type="protein sequence ID" value="SBR77037.1"/>
    <property type="molecule type" value="Transcribed_RNA"/>
</dbReference>
<evidence type="ECO:0000313" key="1">
    <source>
        <dbReference type="EMBL" id="SBR77037.1"/>
    </source>
</evidence>
<proteinExistence type="predicted"/>
<name>A0A1A8P7Q2_9TELE</name>
<reference evidence="1" key="2">
    <citation type="submission" date="2016-06" db="EMBL/GenBank/DDBJ databases">
        <title>The genome of a short-lived fish provides insights into sex chromosome evolution and the genetic control of aging.</title>
        <authorList>
            <person name="Reichwald K."/>
            <person name="Felder M."/>
            <person name="Petzold A."/>
            <person name="Koch P."/>
            <person name="Groth M."/>
            <person name="Platzer M."/>
        </authorList>
    </citation>
    <scope>NUCLEOTIDE SEQUENCE</scope>
    <source>
        <tissue evidence="1">Brain</tissue>
    </source>
</reference>
<organism evidence="1">
    <name type="scientific">Nothobranchius rachovii</name>
    <name type="common">bluefin notho</name>
    <dbReference type="NCBI Taxonomy" id="451742"/>
    <lineage>
        <taxon>Eukaryota</taxon>
        <taxon>Metazoa</taxon>
        <taxon>Chordata</taxon>
        <taxon>Craniata</taxon>
        <taxon>Vertebrata</taxon>
        <taxon>Euteleostomi</taxon>
        <taxon>Actinopterygii</taxon>
        <taxon>Neopterygii</taxon>
        <taxon>Teleostei</taxon>
        <taxon>Neoteleostei</taxon>
        <taxon>Acanthomorphata</taxon>
        <taxon>Ovalentaria</taxon>
        <taxon>Atherinomorphae</taxon>
        <taxon>Cyprinodontiformes</taxon>
        <taxon>Nothobranchiidae</taxon>
        <taxon>Nothobranchius</taxon>
    </lineage>
</organism>
<protein>
    <submittedName>
        <fullName evidence="1">Mal, T-cell differentiation protein</fullName>
    </submittedName>
</protein>
<accession>A0A1A8P7Q2</accession>
<dbReference type="AlphaFoldDB" id="A0A1A8P7Q2"/>
<reference evidence="1" key="1">
    <citation type="submission" date="2016-05" db="EMBL/GenBank/DDBJ databases">
        <authorList>
            <person name="Lavstsen T."/>
            <person name="Jespersen J.S."/>
        </authorList>
    </citation>
    <scope>NUCLEOTIDE SEQUENCE</scope>
    <source>
        <tissue evidence="1">Brain</tissue>
    </source>
</reference>
<feature type="non-terminal residue" evidence="1">
    <location>
        <position position="1"/>
    </location>
</feature>
<gene>
    <name evidence="1" type="primary">MAL</name>
</gene>
<sequence length="36" mass="4058">GYVTCVHASLLPALHFFCHSMEEILKNSNHVNDNCL</sequence>